<evidence type="ECO:0000313" key="3">
    <source>
        <dbReference type="EMBL" id="MFC7246029.1"/>
    </source>
</evidence>
<dbReference type="InterPro" id="IPR032710">
    <property type="entry name" value="NTF2-like_dom_sf"/>
</dbReference>
<reference evidence="4" key="1">
    <citation type="journal article" date="2019" name="Int. J. Syst. Evol. Microbiol.">
        <title>The Global Catalogue of Microorganisms (GCM) 10K type strain sequencing project: providing services to taxonomists for standard genome sequencing and annotation.</title>
        <authorList>
            <consortium name="The Broad Institute Genomics Platform"/>
            <consortium name="The Broad Institute Genome Sequencing Center for Infectious Disease"/>
            <person name="Wu L."/>
            <person name="Ma J."/>
        </authorList>
    </citation>
    <scope>NUCLEOTIDE SEQUENCE [LARGE SCALE GENOMIC DNA]</scope>
    <source>
        <strain evidence="4">CGMCC 1.9106</strain>
    </source>
</reference>
<dbReference type="Gene3D" id="3.10.450.50">
    <property type="match status" value="1"/>
</dbReference>
<dbReference type="EMBL" id="JBHTAC010000033">
    <property type="protein sequence ID" value="MFC7246029.1"/>
    <property type="molecule type" value="Genomic_DNA"/>
</dbReference>
<proteinExistence type="predicted"/>
<keyword evidence="4" id="KW-1185">Reference proteome</keyword>
<gene>
    <name evidence="3" type="ORF">ACFQO7_26425</name>
</gene>
<accession>A0ABW2H1H3</accession>
<sequence>MTDQLVRQLLDVEAIKQLKARYFRYVDTKQWTELAALFTASPHIDFGDVVFTDATEFATSTGRLIDQTPTVHHGHMPEIELTGPDTATGVWAMEDLVTVPSGPHTPYGHHGYGHYHETYQRVDGQWRIARLKLTRLRMDPLDETDPRRLAGARLEQAASGNRSVGTGHHERSSS</sequence>
<evidence type="ECO:0000259" key="2">
    <source>
        <dbReference type="Pfam" id="PF13577"/>
    </source>
</evidence>
<feature type="region of interest" description="Disordered" evidence="1">
    <location>
        <begin position="143"/>
        <end position="174"/>
    </location>
</feature>
<dbReference type="SUPFAM" id="SSF54427">
    <property type="entry name" value="NTF2-like"/>
    <property type="match status" value="1"/>
</dbReference>
<comment type="caution">
    <text evidence="3">The sequence shown here is derived from an EMBL/GenBank/DDBJ whole genome shotgun (WGS) entry which is preliminary data.</text>
</comment>
<evidence type="ECO:0000256" key="1">
    <source>
        <dbReference type="SAM" id="MobiDB-lite"/>
    </source>
</evidence>
<dbReference type="RefSeq" id="WP_376808898.1">
    <property type="nucleotide sequence ID" value="NZ_JBHTAC010000033.1"/>
</dbReference>
<name>A0ABW2H1H3_9ACTN</name>
<feature type="domain" description="SnoaL-like" evidence="2">
    <location>
        <begin position="7"/>
        <end position="132"/>
    </location>
</feature>
<evidence type="ECO:0000313" key="4">
    <source>
        <dbReference type="Proteomes" id="UP001596392"/>
    </source>
</evidence>
<dbReference type="Pfam" id="PF13577">
    <property type="entry name" value="SnoaL_4"/>
    <property type="match status" value="1"/>
</dbReference>
<dbReference type="InterPro" id="IPR037401">
    <property type="entry name" value="SnoaL-like"/>
</dbReference>
<organism evidence="3 4">
    <name type="scientific">Catellatospora aurea</name>
    <dbReference type="NCBI Taxonomy" id="1337874"/>
    <lineage>
        <taxon>Bacteria</taxon>
        <taxon>Bacillati</taxon>
        <taxon>Actinomycetota</taxon>
        <taxon>Actinomycetes</taxon>
        <taxon>Micromonosporales</taxon>
        <taxon>Micromonosporaceae</taxon>
        <taxon>Catellatospora</taxon>
    </lineage>
</organism>
<protein>
    <submittedName>
        <fullName evidence="3">Nuclear transport factor 2 family protein</fullName>
    </submittedName>
</protein>
<dbReference type="Proteomes" id="UP001596392">
    <property type="component" value="Unassembled WGS sequence"/>
</dbReference>